<dbReference type="InterPro" id="IPR036249">
    <property type="entry name" value="Thioredoxin-like_sf"/>
</dbReference>
<dbReference type="PANTHER" id="PTHR44051:SF19">
    <property type="entry name" value="DISULFIDE-BOND OXIDOREDUCTASE YFCG"/>
    <property type="match status" value="1"/>
</dbReference>
<dbReference type="OrthoDB" id="81087at2"/>
<dbReference type="InterPro" id="IPR004045">
    <property type="entry name" value="Glutathione_S-Trfase_N"/>
</dbReference>
<dbReference type="EMBL" id="SHKO01000001">
    <property type="protein sequence ID" value="RZT98284.1"/>
    <property type="molecule type" value="Genomic_DNA"/>
</dbReference>
<dbReference type="AlphaFoldDB" id="A0A4Q7VPU6"/>
<accession>A0A4Q7VPU6</accession>
<dbReference type="CDD" id="cd03048">
    <property type="entry name" value="GST_N_Ure2p_like"/>
    <property type="match status" value="1"/>
</dbReference>
<dbReference type="PROSITE" id="PS50405">
    <property type="entry name" value="GST_CTER"/>
    <property type="match status" value="1"/>
</dbReference>
<dbReference type="PANTHER" id="PTHR44051">
    <property type="entry name" value="GLUTATHIONE S-TRANSFERASE-RELATED"/>
    <property type="match status" value="1"/>
</dbReference>
<dbReference type="InterPro" id="IPR036282">
    <property type="entry name" value="Glutathione-S-Trfase_C_sf"/>
</dbReference>
<keyword evidence="4" id="KW-1185">Reference proteome</keyword>
<dbReference type="Pfam" id="PF13410">
    <property type="entry name" value="GST_C_2"/>
    <property type="match status" value="1"/>
</dbReference>
<dbReference type="PROSITE" id="PS50404">
    <property type="entry name" value="GST_NTER"/>
    <property type="match status" value="1"/>
</dbReference>
<feature type="domain" description="GST C-terminal" evidence="2">
    <location>
        <begin position="88"/>
        <end position="225"/>
    </location>
</feature>
<evidence type="ECO:0000259" key="1">
    <source>
        <dbReference type="PROSITE" id="PS50404"/>
    </source>
</evidence>
<dbReference type="SUPFAM" id="SSF52833">
    <property type="entry name" value="Thioredoxin-like"/>
    <property type="match status" value="1"/>
</dbReference>
<dbReference type="SFLD" id="SFLDG01151">
    <property type="entry name" value="Main.2:_Nu-like"/>
    <property type="match status" value="1"/>
</dbReference>
<gene>
    <name evidence="3" type="ORF">EV681_0060</name>
</gene>
<dbReference type="Proteomes" id="UP000293398">
    <property type="component" value="Unassembled WGS sequence"/>
</dbReference>
<dbReference type="InterPro" id="IPR010987">
    <property type="entry name" value="Glutathione-S-Trfase_C-like"/>
</dbReference>
<evidence type="ECO:0000313" key="4">
    <source>
        <dbReference type="Proteomes" id="UP000293398"/>
    </source>
</evidence>
<dbReference type="Gene3D" id="1.20.1050.10">
    <property type="match status" value="1"/>
</dbReference>
<dbReference type="RefSeq" id="WP_130303009.1">
    <property type="nucleotide sequence ID" value="NZ_SHKO01000001.1"/>
</dbReference>
<dbReference type="Gene3D" id="3.40.30.10">
    <property type="entry name" value="Glutaredoxin"/>
    <property type="match status" value="1"/>
</dbReference>
<sequence length="234" mass="26238">MIRFYYHPTPNPAKISLFLEESGLDYEVVPVDTSKGQQHDPEFRTINPNGKVPAIVDLDGPGGIQATVFDSTAILIYLAEKTGRFLGQAQDRPQLLSWLLFLASGLGPFSGQSVHFQHAAPGGLDYAVNRYRREAERHYKVLDDHLADREFIVGNEYTIADMSAWGWLDRASRVMKGTEDPLALYPNIKRWFQGIDARPAVSRARMVGTDIAFKKVNDEQTQRALFPSNFLPAA</sequence>
<dbReference type="InterPro" id="IPR040079">
    <property type="entry name" value="Glutathione_S-Trfase"/>
</dbReference>
<dbReference type="Pfam" id="PF02798">
    <property type="entry name" value="GST_N"/>
    <property type="match status" value="1"/>
</dbReference>
<comment type="caution">
    <text evidence="3">The sequence shown here is derived from an EMBL/GenBank/DDBJ whole genome shotgun (WGS) entry which is preliminary data.</text>
</comment>
<reference evidence="3 4" key="1">
    <citation type="submission" date="2019-02" db="EMBL/GenBank/DDBJ databases">
        <title>Genomic Encyclopedia of Type Strains, Phase IV (KMG-IV): sequencing the most valuable type-strain genomes for metagenomic binning, comparative biology and taxonomic classification.</title>
        <authorList>
            <person name="Goeker M."/>
        </authorList>
    </citation>
    <scope>NUCLEOTIDE SEQUENCE [LARGE SCALE GENOMIC DNA]</scope>
    <source>
        <strain evidence="3 4">DSM 23814</strain>
    </source>
</reference>
<dbReference type="SUPFAM" id="SSF47616">
    <property type="entry name" value="GST C-terminal domain-like"/>
    <property type="match status" value="1"/>
</dbReference>
<dbReference type="SFLD" id="SFLDS00019">
    <property type="entry name" value="Glutathione_Transferase_(cytos"/>
    <property type="match status" value="1"/>
</dbReference>
<feature type="domain" description="GST N-terminal" evidence="1">
    <location>
        <begin position="1"/>
        <end position="86"/>
    </location>
</feature>
<name>A0A4Q7VPU6_9BURK</name>
<dbReference type="SFLD" id="SFLDG00358">
    <property type="entry name" value="Main_(cytGST)"/>
    <property type="match status" value="1"/>
</dbReference>
<evidence type="ECO:0000313" key="3">
    <source>
        <dbReference type="EMBL" id="RZT98284.1"/>
    </source>
</evidence>
<organism evidence="3 4">
    <name type="scientific">Advenella incenata</name>
    <dbReference type="NCBI Taxonomy" id="267800"/>
    <lineage>
        <taxon>Bacteria</taxon>
        <taxon>Pseudomonadati</taxon>
        <taxon>Pseudomonadota</taxon>
        <taxon>Betaproteobacteria</taxon>
        <taxon>Burkholderiales</taxon>
        <taxon>Alcaligenaceae</taxon>
    </lineage>
</organism>
<evidence type="ECO:0000259" key="2">
    <source>
        <dbReference type="PROSITE" id="PS50405"/>
    </source>
</evidence>
<proteinExistence type="predicted"/>
<protein>
    <submittedName>
        <fullName evidence="3">GST-like protein</fullName>
    </submittedName>
</protein>